<accession>A0ACB5SEW2</accession>
<evidence type="ECO:0000313" key="1">
    <source>
        <dbReference type="EMBL" id="GME37693.1"/>
    </source>
</evidence>
<name>A0ACB5SEW2_9PEZI</name>
<proteinExistence type="predicted"/>
<organism evidence="1 2">
    <name type="scientific">Neofusicoccum parvum</name>
    <dbReference type="NCBI Taxonomy" id="310453"/>
    <lineage>
        <taxon>Eukaryota</taxon>
        <taxon>Fungi</taxon>
        <taxon>Dikarya</taxon>
        <taxon>Ascomycota</taxon>
        <taxon>Pezizomycotina</taxon>
        <taxon>Dothideomycetes</taxon>
        <taxon>Dothideomycetes incertae sedis</taxon>
        <taxon>Botryosphaeriales</taxon>
        <taxon>Botryosphaeriaceae</taxon>
        <taxon>Neofusicoccum</taxon>
    </lineage>
</organism>
<reference evidence="1" key="1">
    <citation type="submission" date="2024-09" db="EMBL/GenBank/DDBJ databases">
        <title>Draft Genome Sequences of Neofusicoccum parvum.</title>
        <authorList>
            <person name="Ashida A."/>
            <person name="Camagna M."/>
            <person name="Tanaka A."/>
            <person name="Takemoto D."/>
        </authorList>
    </citation>
    <scope>NUCLEOTIDE SEQUENCE</scope>
    <source>
        <strain evidence="1">PPO83</strain>
    </source>
</reference>
<keyword evidence="2" id="KW-1185">Reference proteome</keyword>
<dbReference type="Proteomes" id="UP001165186">
    <property type="component" value="Unassembled WGS sequence"/>
</dbReference>
<sequence>MKLGNILSTAVFALFAAALPHDDFPWEVDLKDGPSPTLEKRASCTGNTASTRTQWCDYDVTTDYTTTVVDTGVTREYYFDIAGVTIAPDGVERVAQAINGSFPGPPIIADWGDMVRVHVTNSLGSDWPNGTTIHFHGIRQNYTNQNDGVSSITQCPIAPGSSYTYEWKAVQYGTSWYHSHWALQAWEGIAGPIIINGPASADYDVDAGALSITDWSHFTADQGDISDRTTGPPTQSNGLINGTNVFGEDGAANQTGYRFNMTVASGTSYRLRLINMAIDTHFKFMIDNHTLTVISTDLVPITPYETDVLNIAIAQRYDVIVTANQGAIASDFWIRAIPQLACSENDSTDNIKGILHYGTNTTISTPNTTAYSYTDACVDENASNLVPIVSKDAGTLYYNTTEPVDITTDSAGFLRWTMNSTSMQISWDDPTLLQIYNGNTTFSNSSGVVQVPDADVWVYVVIEAENAVPHPIHLHGHDFLVLGSGTGSYNSTDELTLTNPPRRDTATLPLSGWLVVAFQTDNPGAWLMHCHIGWHAVEGFAIQFIERYDEIKALIDYDTLENTCSAWDTWHAESDIVQGEDSGI</sequence>
<gene>
    <name evidence="1" type="primary">g5349</name>
    <name evidence="1" type="ORF">NpPPO83_00005349</name>
</gene>
<protein>
    <submittedName>
        <fullName evidence="1">Laccase-like multicopper oxidase</fullName>
    </submittedName>
</protein>
<dbReference type="EMBL" id="BSXG01000080">
    <property type="protein sequence ID" value="GME37693.1"/>
    <property type="molecule type" value="Genomic_DNA"/>
</dbReference>
<comment type="caution">
    <text evidence="1">The sequence shown here is derived from an EMBL/GenBank/DDBJ whole genome shotgun (WGS) entry which is preliminary data.</text>
</comment>
<evidence type="ECO:0000313" key="2">
    <source>
        <dbReference type="Proteomes" id="UP001165186"/>
    </source>
</evidence>